<organism evidence="9 10">
    <name type="scientific">Entotheonella factor</name>
    <dbReference type="NCBI Taxonomy" id="1429438"/>
    <lineage>
        <taxon>Bacteria</taxon>
        <taxon>Pseudomonadati</taxon>
        <taxon>Nitrospinota/Tectimicrobiota group</taxon>
        <taxon>Candidatus Tectimicrobiota</taxon>
        <taxon>Candidatus Entotheonellia</taxon>
        <taxon>Candidatus Entotheonellales</taxon>
        <taxon>Candidatus Entotheonellaceae</taxon>
        <taxon>Candidatus Entotheonella</taxon>
    </lineage>
</organism>
<dbReference type="HOGENOM" id="CLU_051474_0_2_7"/>
<dbReference type="GO" id="GO:0005886">
    <property type="term" value="C:plasma membrane"/>
    <property type="evidence" value="ECO:0007669"/>
    <property type="project" value="UniProtKB-SubCell"/>
</dbReference>
<comment type="subcellular location">
    <subcellularLocation>
        <location evidence="1">Cell inner membrane</location>
        <topology evidence="1">Single-pass membrane protein</topology>
    </subcellularLocation>
</comment>
<dbReference type="InterPro" id="IPR051599">
    <property type="entry name" value="Cell_Envelope_Assoc"/>
</dbReference>
<keyword evidence="5" id="KW-1133">Transmembrane helix</keyword>
<evidence type="ECO:0000256" key="3">
    <source>
        <dbReference type="ARBA" id="ARBA00022519"/>
    </source>
</evidence>
<comment type="function">
    <text evidence="7">Participates in the barrier function of the cell envelope.</text>
</comment>
<evidence type="ECO:0000259" key="8">
    <source>
        <dbReference type="Pfam" id="PF02698"/>
    </source>
</evidence>
<dbReference type="AlphaFoldDB" id="W4L776"/>
<sequence>MRRPNKWQMITMVSTLCLAGLPLLLIYMSHKRIESYSTYLYANLEAVPPFDVALLLGTTKSVFGRPNRFYQYRLQAVAELFFAGKIKAILISGDNAQKSYNEPIDMKKDLLKLGIPENVLTLDYAGFSTLDSVLRAKRIFGQNRLLVVSQPFHCKRAIYIARRHRIEAYGFPAKDVTGPTAQKTYSREYLARVKALLDVELLNSQPRFLGKPEMVNGL</sequence>
<name>W4L776_ENTF1</name>
<reference evidence="9 10" key="1">
    <citation type="journal article" date="2014" name="Nature">
        <title>An environmental bacterial taxon with a large and distinct metabolic repertoire.</title>
        <authorList>
            <person name="Wilson M.C."/>
            <person name="Mori T."/>
            <person name="Ruckert C."/>
            <person name="Uria A.R."/>
            <person name="Helf M.J."/>
            <person name="Takada K."/>
            <person name="Gernert C."/>
            <person name="Steffens U.A."/>
            <person name="Heycke N."/>
            <person name="Schmitt S."/>
            <person name="Rinke C."/>
            <person name="Helfrich E.J."/>
            <person name="Brachmann A.O."/>
            <person name="Gurgui C."/>
            <person name="Wakimoto T."/>
            <person name="Kracht M."/>
            <person name="Crusemann M."/>
            <person name="Hentschel U."/>
            <person name="Abe I."/>
            <person name="Matsunaga S."/>
            <person name="Kalinowski J."/>
            <person name="Takeyama H."/>
            <person name="Piel J."/>
        </authorList>
    </citation>
    <scope>NUCLEOTIDE SEQUENCE [LARGE SCALE GENOMIC DNA]</scope>
    <source>
        <strain evidence="10">TSY1</strain>
    </source>
</reference>
<keyword evidence="6" id="KW-0472">Membrane</keyword>
<dbReference type="Proteomes" id="UP000019141">
    <property type="component" value="Unassembled WGS sequence"/>
</dbReference>
<dbReference type="CDD" id="cd06259">
    <property type="entry name" value="YdcF-like"/>
    <property type="match status" value="1"/>
</dbReference>
<dbReference type="PATRIC" id="fig|1429438.4.peg.7534"/>
<dbReference type="PANTHER" id="PTHR30336:SF0">
    <property type="entry name" value="PROTEIN SANA"/>
    <property type="match status" value="1"/>
</dbReference>
<protein>
    <recommendedName>
        <fullName evidence="8">DUF218 domain-containing protein</fullName>
    </recommendedName>
</protein>
<keyword evidence="3" id="KW-0997">Cell inner membrane</keyword>
<keyword evidence="10" id="KW-1185">Reference proteome</keyword>
<proteinExistence type="predicted"/>
<dbReference type="Pfam" id="PF02698">
    <property type="entry name" value="DUF218"/>
    <property type="match status" value="1"/>
</dbReference>
<feature type="domain" description="DUF218" evidence="8">
    <location>
        <begin position="51"/>
        <end position="190"/>
    </location>
</feature>
<dbReference type="EMBL" id="AZHW01001284">
    <property type="protein sequence ID" value="ETW93206.1"/>
    <property type="molecule type" value="Genomic_DNA"/>
</dbReference>
<keyword evidence="4" id="KW-0812">Transmembrane</keyword>
<evidence type="ECO:0000256" key="7">
    <source>
        <dbReference type="ARBA" id="ARBA00037355"/>
    </source>
</evidence>
<accession>W4L776</accession>
<evidence type="ECO:0000313" key="10">
    <source>
        <dbReference type="Proteomes" id="UP000019141"/>
    </source>
</evidence>
<comment type="caution">
    <text evidence="9">The sequence shown here is derived from an EMBL/GenBank/DDBJ whole genome shotgun (WGS) entry which is preliminary data.</text>
</comment>
<evidence type="ECO:0000256" key="1">
    <source>
        <dbReference type="ARBA" id="ARBA00004377"/>
    </source>
</evidence>
<evidence type="ECO:0000256" key="6">
    <source>
        <dbReference type="ARBA" id="ARBA00023136"/>
    </source>
</evidence>
<evidence type="ECO:0000256" key="4">
    <source>
        <dbReference type="ARBA" id="ARBA00022692"/>
    </source>
</evidence>
<evidence type="ECO:0000256" key="5">
    <source>
        <dbReference type="ARBA" id="ARBA00022989"/>
    </source>
</evidence>
<dbReference type="PANTHER" id="PTHR30336">
    <property type="entry name" value="INNER MEMBRANE PROTEIN, PROBABLE PERMEASE"/>
    <property type="match status" value="1"/>
</dbReference>
<evidence type="ECO:0000313" key="9">
    <source>
        <dbReference type="EMBL" id="ETW93206.1"/>
    </source>
</evidence>
<gene>
    <name evidence="9" type="ORF">ETSY1_40215</name>
</gene>
<evidence type="ECO:0000256" key="2">
    <source>
        <dbReference type="ARBA" id="ARBA00022475"/>
    </source>
</evidence>
<keyword evidence="2" id="KW-1003">Cell membrane</keyword>
<dbReference type="InterPro" id="IPR003848">
    <property type="entry name" value="DUF218"/>
</dbReference>